<accession>A0ABR8R9S5</accession>
<name>A0ABR8R9S5_9BACI</name>
<comment type="similarity">
    <text evidence="1">Belongs to the peptidase S33 family.</text>
</comment>
<dbReference type="GO" id="GO:0016787">
    <property type="term" value="F:hydrolase activity"/>
    <property type="evidence" value="ECO:0007669"/>
    <property type="project" value="UniProtKB-KW"/>
</dbReference>
<evidence type="ECO:0000313" key="4">
    <source>
        <dbReference type="EMBL" id="MBD7944544.1"/>
    </source>
</evidence>
<evidence type="ECO:0000313" key="5">
    <source>
        <dbReference type="Proteomes" id="UP000640786"/>
    </source>
</evidence>
<dbReference type="InterPro" id="IPR029058">
    <property type="entry name" value="AB_hydrolase_fold"/>
</dbReference>
<dbReference type="Proteomes" id="UP000640786">
    <property type="component" value="Unassembled WGS sequence"/>
</dbReference>
<gene>
    <name evidence="4" type="ORF">H9650_10495</name>
</gene>
<comment type="caution">
    <text evidence="4">The sequence shown here is derived from an EMBL/GenBank/DDBJ whole genome shotgun (WGS) entry which is preliminary data.</text>
</comment>
<dbReference type="EMBL" id="JACSQO010000004">
    <property type="protein sequence ID" value="MBD7944544.1"/>
    <property type="molecule type" value="Genomic_DNA"/>
</dbReference>
<dbReference type="Gene3D" id="3.40.50.1820">
    <property type="entry name" value="alpha/beta hydrolase"/>
    <property type="match status" value="1"/>
</dbReference>
<evidence type="ECO:0000256" key="2">
    <source>
        <dbReference type="ARBA" id="ARBA00022801"/>
    </source>
</evidence>
<protein>
    <submittedName>
        <fullName evidence="4">Alpha/beta fold hydrolase</fullName>
    </submittedName>
</protein>
<dbReference type="InterPro" id="IPR002410">
    <property type="entry name" value="Peptidase_S33"/>
</dbReference>
<reference evidence="4 5" key="1">
    <citation type="submission" date="2020-08" db="EMBL/GenBank/DDBJ databases">
        <title>A Genomic Blueprint of the Chicken Gut Microbiome.</title>
        <authorList>
            <person name="Gilroy R."/>
            <person name="Ravi A."/>
            <person name="Getino M."/>
            <person name="Pursley I."/>
            <person name="Horton D.L."/>
            <person name="Alikhan N.-F."/>
            <person name="Baker D."/>
            <person name="Gharbi K."/>
            <person name="Hall N."/>
            <person name="Watson M."/>
            <person name="Adriaenssens E.M."/>
            <person name="Foster-Nyarko E."/>
            <person name="Jarju S."/>
            <person name="Secka A."/>
            <person name="Antonio M."/>
            <person name="Oren A."/>
            <person name="Chaudhuri R."/>
            <person name="La Ragione R.M."/>
            <person name="Hildebrand F."/>
            <person name="Pallen M.J."/>
        </authorList>
    </citation>
    <scope>NUCLEOTIDE SEQUENCE [LARGE SCALE GENOMIC DNA]</scope>
    <source>
        <strain evidence="4 5">Sa2BUA9</strain>
    </source>
</reference>
<organism evidence="4 5">
    <name type="scientific">Psychrobacillus faecigallinarum</name>
    <dbReference type="NCBI Taxonomy" id="2762235"/>
    <lineage>
        <taxon>Bacteria</taxon>
        <taxon>Bacillati</taxon>
        <taxon>Bacillota</taxon>
        <taxon>Bacilli</taxon>
        <taxon>Bacillales</taxon>
        <taxon>Bacillaceae</taxon>
        <taxon>Psychrobacillus</taxon>
    </lineage>
</organism>
<proteinExistence type="inferred from homology"/>
<keyword evidence="5" id="KW-1185">Reference proteome</keyword>
<dbReference type="InterPro" id="IPR000073">
    <property type="entry name" value="AB_hydrolase_1"/>
</dbReference>
<evidence type="ECO:0000259" key="3">
    <source>
        <dbReference type="Pfam" id="PF00561"/>
    </source>
</evidence>
<feature type="domain" description="AB hydrolase-1" evidence="3">
    <location>
        <begin position="31"/>
        <end position="280"/>
    </location>
</feature>
<evidence type="ECO:0000256" key="1">
    <source>
        <dbReference type="ARBA" id="ARBA00010088"/>
    </source>
</evidence>
<dbReference type="PANTHER" id="PTHR43798:SF31">
    <property type="entry name" value="AB HYDROLASE SUPERFAMILY PROTEIN YCLE"/>
    <property type="match status" value="1"/>
</dbReference>
<dbReference type="Pfam" id="PF00561">
    <property type="entry name" value="Abhydrolase_1"/>
    <property type="match status" value="1"/>
</dbReference>
<dbReference type="PRINTS" id="PR00793">
    <property type="entry name" value="PROAMNOPTASE"/>
</dbReference>
<dbReference type="InterPro" id="IPR050266">
    <property type="entry name" value="AB_hydrolase_sf"/>
</dbReference>
<dbReference type="SUPFAM" id="SSF53474">
    <property type="entry name" value="alpha/beta-Hydrolases"/>
    <property type="match status" value="1"/>
</dbReference>
<dbReference type="PANTHER" id="PTHR43798">
    <property type="entry name" value="MONOACYLGLYCEROL LIPASE"/>
    <property type="match status" value="1"/>
</dbReference>
<sequence length="295" mass="33659">MNLIANGEYKIKINDIFHWIKVEGIEHNTIPLVAIHGGPGGNHYVFEHIAGAKLSDHRTVIYYEQRGCGRSEKPLSQSDYSYELLIEDFTKILEWSGFQKVDLLGYSFGGELALEIVASLPEKIHKVITSCPSLISLETQYLLQIAGFVSVAEPRLIYEIEQVLAETSSIHTKYKRIWEIVNENTLDKFMFNNINNANIYRKQMIESGLKNSGHMMAALQRNPREIPLYERLSQITNEILIITGVHDRNSGLGISNLIHNNLPKSKWVLFNESAHFPEIEETDKYVNQVLAFLES</sequence>
<keyword evidence="2 4" id="KW-0378">Hydrolase</keyword>
<dbReference type="RefSeq" id="WP_191697141.1">
    <property type="nucleotide sequence ID" value="NZ_JACSQO010000004.1"/>
</dbReference>